<evidence type="ECO:0000313" key="1">
    <source>
        <dbReference type="EMBL" id="POM79132.1"/>
    </source>
</evidence>
<dbReference type="AlphaFoldDB" id="A0A2P4YMU7"/>
<dbReference type="EMBL" id="NCKW01001837">
    <property type="protein sequence ID" value="POM79132.1"/>
    <property type="molecule type" value="Genomic_DNA"/>
</dbReference>
<keyword evidence="2" id="KW-1185">Reference proteome</keyword>
<reference evidence="1 2" key="1">
    <citation type="journal article" date="2017" name="Genome Biol. Evol.">
        <title>Phytophthora megakarya and P. palmivora, closely related causal agents of cacao black pod rot, underwent increases in genome sizes and gene numbers by different mechanisms.</title>
        <authorList>
            <person name="Ali S.S."/>
            <person name="Shao J."/>
            <person name="Lary D.J."/>
            <person name="Kronmiller B."/>
            <person name="Shen D."/>
            <person name="Strem M.D."/>
            <person name="Amoako-Attah I."/>
            <person name="Akrofi A.Y."/>
            <person name="Begoude B.A."/>
            <person name="Ten Hoopen G.M."/>
            <person name="Coulibaly K."/>
            <person name="Kebe B.I."/>
            <person name="Melnick R.L."/>
            <person name="Guiltinan M.J."/>
            <person name="Tyler B.M."/>
            <person name="Meinhardt L.W."/>
            <person name="Bailey B.A."/>
        </authorList>
    </citation>
    <scope>NUCLEOTIDE SEQUENCE [LARGE SCALE GENOMIC DNA]</scope>
    <source>
        <strain evidence="2">sbr112.9</strain>
        <tissue evidence="1">Mycelia</tissue>
    </source>
</reference>
<comment type="caution">
    <text evidence="1">The sequence shown here is derived from an EMBL/GenBank/DDBJ whole genome shotgun (WGS) entry which is preliminary data.</text>
</comment>
<dbReference type="Proteomes" id="UP000237271">
    <property type="component" value="Unassembled WGS sequence"/>
</dbReference>
<accession>A0A2P4YMU7</accession>
<gene>
    <name evidence="1" type="ORF">PHPALM_3266</name>
</gene>
<protein>
    <submittedName>
        <fullName evidence="1">Uncharacterized protein</fullName>
    </submittedName>
</protein>
<sequence length="106" mass="11669">MAQMTISWLAGGNFYPTRCLAGVSRSAFYDVIVAVMDALCECEDRRIHSPTESSSRIKEIVTGFMKISQDGNLTDCVGCLDGWLCQIRELSCVKVPDVAAFVLGHY</sequence>
<name>A0A2P4YMU7_9STRA</name>
<dbReference type="OrthoDB" id="109201at2759"/>
<proteinExistence type="predicted"/>
<evidence type="ECO:0000313" key="2">
    <source>
        <dbReference type="Proteomes" id="UP000237271"/>
    </source>
</evidence>
<organism evidence="1 2">
    <name type="scientific">Phytophthora palmivora</name>
    <dbReference type="NCBI Taxonomy" id="4796"/>
    <lineage>
        <taxon>Eukaryota</taxon>
        <taxon>Sar</taxon>
        <taxon>Stramenopiles</taxon>
        <taxon>Oomycota</taxon>
        <taxon>Peronosporomycetes</taxon>
        <taxon>Peronosporales</taxon>
        <taxon>Peronosporaceae</taxon>
        <taxon>Phytophthora</taxon>
    </lineage>
</organism>